<name>A0AAW0EX63_9TRYP</name>
<gene>
    <name evidence="2" type="ORF">NESM_000757300</name>
</gene>
<accession>A0AAW0EX63</accession>
<feature type="region of interest" description="Disordered" evidence="1">
    <location>
        <begin position="719"/>
        <end position="760"/>
    </location>
</feature>
<evidence type="ECO:0000313" key="2">
    <source>
        <dbReference type="EMBL" id="KAK7198019.1"/>
    </source>
</evidence>
<comment type="caution">
    <text evidence="2">The sequence shown here is derived from an EMBL/GenBank/DDBJ whole genome shotgun (WGS) entry which is preliminary data.</text>
</comment>
<evidence type="ECO:0000313" key="3">
    <source>
        <dbReference type="Proteomes" id="UP001430356"/>
    </source>
</evidence>
<reference evidence="2 3" key="1">
    <citation type="journal article" date="2021" name="MBio">
        <title>A New Model Trypanosomatid, Novymonas esmeraldas: Genomic Perception of Its 'Candidatus Pandoraea novymonadis' Endosymbiont.</title>
        <authorList>
            <person name="Zakharova A."/>
            <person name="Saura A."/>
            <person name="Butenko A."/>
            <person name="Podesvova L."/>
            <person name="Warmusova S."/>
            <person name="Kostygov A.Y."/>
            <person name="Nenarokova A."/>
            <person name="Lukes J."/>
            <person name="Opperdoes F.R."/>
            <person name="Yurchenko V."/>
        </authorList>
    </citation>
    <scope>NUCLEOTIDE SEQUENCE [LARGE SCALE GENOMIC DNA]</scope>
    <source>
        <strain evidence="2 3">E262AT.01</strain>
    </source>
</reference>
<feature type="compositionally biased region" description="Pro residues" evidence="1">
    <location>
        <begin position="741"/>
        <end position="754"/>
    </location>
</feature>
<feature type="region of interest" description="Disordered" evidence="1">
    <location>
        <begin position="60"/>
        <end position="105"/>
    </location>
</feature>
<keyword evidence="3" id="KW-1185">Reference proteome</keyword>
<dbReference type="EMBL" id="JAECZO010000128">
    <property type="protein sequence ID" value="KAK7198019.1"/>
    <property type="molecule type" value="Genomic_DNA"/>
</dbReference>
<dbReference type="AlphaFoldDB" id="A0AAW0EX63"/>
<proteinExistence type="predicted"/>
<organism evidence="2 3">
    <name type="scientific">Novymonas esmeraldas</name>
    <dbReference type="NCBI Taxonomy" id="1808958"/>
    <lineage>
        <taxon>Eukaryota</taxon>
        <taxon>Discoba</taxon>
        <taxon>Euglenozoa</taxon>
        <taxon>Kinetoplastea</taxon>
        <taxon>Metakinetoplastina</taxon>
        <taxon>Trypanosomatida</taxon>
        <taxon>Trypanosomatidae</taxon>
        <taxon>Novymonas</taxon>
    </lineage>
</organism>
<protein>
    <submittedName>
        <fullName evidence="2">Uncharacterized protein</fullName>
    </submittedName>
</protein>
<evidence type="ECO:0000256" key="1">
    <source>
        <dbReference type="SAM" id="MobiDB-lite"/>
    </source>
</evidence>
<feature type="compositionally biased region" description="Basic and acidic residues" evidence="1">
    <location>
        <begin position="921"/>
        <end position="947"/>
    </location>
</feature>
<feature type="region of interest" description="Disordered" evidence="1">
    <location>
        <begin position="921"/>
        <end position="948"/>
    </location>
</feature>
<sequence>MPDSVPGVVHARPSSHFDTLPGTLGKVSVCAAITLGIAAYVSLRNWLAKRAAEEKAVALTKGGQSKGTVKETRASAGAAVRPNSDNHDSSEVMAPPGSSDALGAGGRATVAAGAASLPPPASQPQLPARNYFTARAAMHVRRHSAKLMEWYDAQLGVQLPFSPLYFELKQEERQAPLILLTFRTVREPTHRMAVTIEELYESQTAATYCSASIARITDCAKMLGQTSVRIGGKDYPAAEYCYVDEHQAMNYVFSAFATHARLAVTVQYVAPTRVRSILPTATYDLLRCLTFTAPSPSPSYLLVSEPRLGLGYHLPLDFLVHEGLAESDGVEDRLFTSPATTAADGDSAALYRLQQQQQQQQQQHTRGAAAAAAGVDGGAVYPPYRRPPYSYLSHDSGGAGGGGGVEDDGVWMAPYATAMSHGGRRMGLITSYEPTGGTTTAAASALVVDPAGTAGTGGGGVPHAWRPYLEQQVCRAARQLGLVLGGGGGGDARAPRVVFRAPDAAHSAPRQTVLVEPYPLTIALNGNFSTGYDAREDDGDAVVHVTAFSLFREVRVDVNSAYLTLVPDALDTTAAGAGAARSRSSAQAADASAAGTVRAFWSAFYVPVGTACVSFHFIASSLRHTSTEFVSFCASVMNSVSLGNHHGQSVSVLYCNTRHNVLPFRLSLPPTGMATVEEPMLSDPLCVVQATHGVEQISVTVRVFPLFASSTTTTAAAAAAGDGGEAGGPSSRAVAAAPTDGRPPAPSKALPPRPLAERRGTRHRHLFRQLQYMVRHHLAQFPGGVHVVSHERTTMNAMPAIRVCFTPLWYAGDAATAGGGGGGSAVPPSSSVGGWDDLGGGSSQLTADWAGARDAMLEEEVGQLNPFAQYFPPPPPPASYLWGQPPPPASPASPGTAGKATGAAVTAAALRRAAAGGAVEAEARADVEGDHPAYGLRGEESQQRSQEEIGDPLRVAVAVCCEGNAFLFQASASEYTMGMAVQAVQALAIYLAPIPRGN</sequence>
<dbReference type="Proteomes" id="UP001430356">
    <property type="component" value="Unassembled WGS sequence"/>
</dbReference>